<dbReference type="OMA" id="LQMGYTR"/>
<dbReference type="Proteomes" id="UP001155040">
    <property type="component" value="Unassembled WGS sequence"/>
</dbReference>
<evidence type="ECO:0000313" key="4">
    <source>
        <dbReference type="EMBL" id="MCS4159016.1"/>
    </source>
</evidence>
<dbReference type="Proteomes" id="UP001155110">
    <property type="component" value="Unassembled WGS sequence"/>
</dbReference>
<feature type="compositionally biased region" description="Basic and acidic residues" evidence="1">
    <location>
        <begin position="94"/>
        <end position="112"/>
    </location>
</feature>
<dbReference type="EMBL" id="JANTZM010000017">
    <property type="protein sequence ID" value="MCS4159016.1"/>
    <property type="molecule type" value="Genomic_DNA"/>
</dbReference>
<evidence type="ECO:0008006" key="6">
    <source>
        <dbReference type="Google" id="ProtNLM"/>
    </source>
</evidence>
<name>A0A840DLP0_9BACT</name>
<gene>
    <name evidence="3" type="ORF">GGP45_002312</name>
    <name evidence="4" type="ORF">GGP99_003002</name>
    <name evidence="2" type="ORF">GGQ01_002221</name>
</gene>
<organism evidence="2 5">
    <name type="scientific">Salinibacter ruber</name>
    <dbReference type="NCBI Taxonomy" id="146919"/>
    <lineage>
        <taxon>Bacteria</taxon>
        <taxon>Pseudomonadati</taxon>
        <taxon>Rhodothermota</taxon>
        <taxon>Rhodothermia</taxon>
        <taxon>Rhodothermales</taxon>
        <taxon>Salinibacteraceae</taxon>
        <taxon>Salinibacter</taxon>
    </lineage>
</organism>
<protein>
    <recommendedName>
        <fullName evidence="6">DUF4385 domain-containing protein</fullName>
    </recommendedName>
</protein>
<dbReference type="Proteomes" id="UP001155144">
    <property type="component" value="Unassembled WGS sequence"/>
</dbReference>
<evidence type="ECO:0000313" key="3">
    <source>
        <dbReference type="EMBL" id="MCS4121959.1"/>
    </source>
</evidence>
<evidence type="ECO:0000313" key="2">
    <source>
        <dbReference type="EMBL" id="MCS4037141.1"/>
    </source>
</evidence>
<dbReference type="InterPro" id="IPR025494">
    <property type="entry name" value="DUF4385"/>
</dbReference>
<proteinExistence type="predicted"/>
<dbReference type="AlphaFoldDB" id="A0A840DLP0"/>
<evidence type="ECO:0000313" key="5">
    <source>
        <dbReference type="Proteomes" id="UP001155040"/>
    </source>
</evidence>
<dbReference type="EMBL" id="JANUBL010000003">
    <property type="protein sequence ID" value="MCS4121959.1"/>
    <property type="molecule type" value="Genomic_DNA"/>
</dbReference>
<dbReference type="Pfam" id="PF14328">
    <property type="entry name" value="DUF4385"/>
    <property type="match status" value="1"/>
</dbReference>
<dbReference type="GeneID" id="83727206"/>
<feature type="region of interest" description="Disordered" evidence="1">
    <location>
        <begin position="92"/>
        <end position="112"/>
    </location>
</feature>
<reference evidence="2" key="1">
    <citation type="submission" date="2022-08" db="EMBL/GenBank/DDBJ databases">
        <title>Genomic Encyclopedia of Type Strains, Phase V (KMG-V): Genome sequencing to study the core and pangenomes of soil and plant-associated prokaryotes.</title>
        <authorList>
            <person name="Whitman W."/>
        </authorList>
    </citation>
    <scope>NUCLEOTIDE SEQUENCE</scope>
    <source>
        <strain evidence="4">SP3002</strain>
        <strain evidence="2">SP3012</strain>
        <strain evidence="3">SP3026</strain>
    </source>
</reference>
<evidence type="ECO:0000256" key="1">
    <source>
        <dbReference type="SAM" id="MobiDB-lite"/>
    </source>
</evidence>
<accession>A0A840DLP0</accession>
<comment type="caution">
    <text evidence="2">The sequence shown here is derived from an EMBL/GenBank/DDBJ whole genome shotgun (WGS) entry which is preliminary data.</text>
</comment>
<dbReference type="EMBL" id="JANUBF010000014">
    <property type="protein sequence ID" value="MCS4037141.1"/>
    <property type="molecule type" value="Genomic_DNA"/>
</dbReference>
<sequence length="154" mass="17836">MAGAYETDFRAHPEAYRYDSSEQGVFKVQPYKDELLPDWGFKDEAAAEAAVEALREAYERYRAADDFVGMDMARKYLQMGFTRAMRYAKYPGGRKYEDDGTEREPEQWADPEKRAAAVVFRNAWQALTDDPAYERLKEHHQNEVYDPAASPMVD</sequence>
<dbReference type="RefSeq" id="WP_011403066.1">
    <property type="nucleotide sequence ID" value="NZ_CALTRV010000005.1"/>
</dbReference>